<sequence length="130" mass="13708">MAGTAVGRGKRVRRRTEAGAGCCYGDVEDEEEEEPWAGAAVAERSRAGFAIVVVGSADIYVEVHRSPLIGETAARAARAPTWPPAVRPTYLVARVGDDANGRLLEDALADAGGVAPTASRARPMRHRDTP</sequence>
<name>A0A804NFN1_MAIZE</name>
<reference evidence="2" key="1">
    <citation type="submission" date="2015-12" db="EMBL/GenBank/DDBJ databases">
        <title>Update maize B73 reference genome by single molecule sequencing technologies.</title>
        <authorList>
            <consortium name="Maize Genome Sequencing Project"/>
            <person name="Ware D."/>
        </authorList>
    </citation>
    <scope>NUCLEOTIDE SEQUENCE [LARGE SCALE GENOMIC DNA]</scope>
    <source>
        <strain evidence="2">cv. B73</strain>
    </source>
</reference>
<accession>A0A804NFN1</accession>
<organism evidence="1 2">
    <name type="scientific">Zea mays</name>
    <name type="common">Maize</name>
    <dbReference type="NCBI Taxonomy" id="4577"/>
    <lineage>
        <taxon>Eukaryota</taxon>
        <taxon>Viridiplantae</taxon>
        <taxon>Streptophyta</taxon>
        <taxon>Embryophyta</taxon>
        <taxon>Tracheophyta</taxon>
        <taxon>Spermatophyta</taxon>
        <taxon>Magnoliopsida</taxon>
        <taxon>Liliopsida</taxon>
        <taxon>Poales</taxon>
        <taxon>Poaceae</taxon>
        <taxon>PACMAD clade</taxon>
        <taxon>Panicoideae</taxon>
        <taxon>Andropogonodae</taxon>
        <taxon>Andropogoneae</taxon>
        <taxon>Tripsacinae</taxon>
        <taxon>Zea</taxon>
    </lineage>
</organism>
<dbReference type="AlphaFoldDB" id="A0A804NFN1"/>
<evidence type="ECO:0000313" key="1">
    <source>
        <dbReference type="EnsemblPlants" id="Zm00001eb157500_P001"/>
    </source>
</evidence>
<keyword evidence="2" id="KW-1185">Reference proteome</keyword>
<reference evidence="1" key="2">
    <citation type="submission" date="2019-07" db="EMBL/GenBank/DDBJ databases">
        <authorList>
            <person name="Seetharam A."/>
            <person name="Woodhouse M."/>
            <person name="Cannon E."/>
        </authorList>
    </citation>
    <scope>NUCLEOTIDE SEQUENCE [LARGE SCALE GENOMIC DNA]</scope>
    <source>
        <strain evidence="1">cv. B73</strain>
    </source>
</reference>
<dbReference type="Proteomes" id="UP000007305">
    <property type="component" value="Chromosome 3"/>
</dbReference>
<dbReference type="InParanoid" id="A0A804NFN1"/>
<dbReference type="EnsemblPlants" id="Zm00001eb157500_T001">
    <property type="protein sequence ID" value="Zm00001eb157500_P001"/>
    <property type="gene ID" value="Zm00001eb157500"/>
</dbReference>
<proteinExistence type="predicted"/>
<protein>
    <submittedName>
        <fullName evidence="1">Uncharacterized protein</fullName>
    </submittedName>
</protein>
<reference evidence="1" key="3">
    <citation type="submission" date="2021-05" db="UniProtKB">
        <authorList>
            <consortium name="EnsemblPlants"/>
        </authorList>
    </citation>
    <scope>IDENTIFICATION</scope>
    <source>
        <strain evidence="1">cv. B73</strain>
    </source>
</reference>
<evidence type="ECO:0000313" key="2">
    <source>
        <dbReference type="Proteomes" id="UP000007305"/>
    </source>
</evidence>
<dbReference type="Gramene" id="Zm00001eb157500_T001">
    <property type="protein sequence ID" value="Zm00001eb157500_P001"/>
    <property type="gene ID" value="Zm00001eb157500"/>
</dbReference>